<evidence type="ECO:0000313" key="1">
    <source>
        <dbReference type="EMBL" id="PKD18360.1"/>
    </source>
</evidence>
<keyword evidence="2" id="KW-1185">Reference proteome</keyword>
<protein>
    <submittedName>
        <fullName evidence="1">Uncharacterized protein</fullName>
    </submittedName>
</protein>
<name>A0A2N0TUE4_9FLAO</name>
<reference evidence="1 2" key="1">
    <citation type="submission" date="2015-10" db="EMBL/GenBank/DDBJ databases">
        <title>Draft genome sequence of Salegentibacter salinarum KCTC 12975.</title>
        <authorList>
            <person name="Lin W."/>
            <person name="Zheng Q."/>
        </authorList>
    </citation>
    <scope>NUCLEOTIDE SEQUENCE [LARGE SCALE GENOMIC DNA]</scope>
    <source>
        <strain evidence="1 2">KCTC 12975</strain>
    </source>
</reference>
<sequence length="62" mass="7371">MKSQINIFLLLSGLILLFFPLSGYSQEKPKVFYDENGDEITQKVFYKSIDYRYNLDHTILVY</sequence>
<dbReference type="Proteomes" id="UP000232673">
    <property type="component" value="Unassembled WGS sequence"/>
</dbReference>
<dbReference type="OrthoDB" id="823362at2"/>
<organism evidence="1 2">
    <name type="scientific">Salegentibacter salinarum</name>
    <dbReference type="NCBI Taxonomy" id="447422"/>
    <lineage>
        <taxon>Bacteria</taxon>
        <taxon>Pseudomonadati</taxon>
        <taxon>Bacteroidota</taxon>
        <taxon>Flavobacteriia</taxon>
        <taxon>Flavobacteriales</taxon>
        <taxon>Flavobacteriaceae</taxon>
        <taxon>Salegentibacter</taxon>
    </lineage>
</organism>
<evidence type="ECO:0000313" key="2">
    <source>
        <dbReference type="Proteomes" id="UP000232673"/>
    </source>
</evidence>
<comment type="caution">
    <text evidence="1">The sequence shown here is derived from an EMBL/GenBank/DDBJ whole genome shotgun (WGS) entry which is preliminary data.</text>
</comment>
<gene>
    <name evidence="1" type="ORF">APR41_04195</name>
</gene>
<proteinExistence type="predicted"/>
<dbReference type="AlphaFoldDB" id="A0A2N0TUE4"/>
<dbReference type="RefSeq" id="WP_079711990.1">
    <property type="nucleotide sequence ID" value="NZ_FUZC01000002.1"/>
</dbReference>
<accession>A0A2N0TUE4</accession>
<dbReference type="EMBL" id="LKTS01000023">
    <property type="protein sequence ID" value="PKD18360.1"/>
    <property type="molecule type" value="Genomic_DNA"/>
</dbReference>